<keyword evidence="1" id="KW-0812">Transmembrane</keyword>
<dbReference type="EMBL" id="JAJTWT010000010">
    <property type="protein sequence ID" value="MCE4539793.1"/>
    <property type="molecule type" value="Genomic_DNA"/>
</dbReference>
<accession>A0ABS8XL58</accession>
<dbReference type="Pfam" id="PF14341">
    <property type="entry name" value="PilX_N"/>
    <property type="match status" value="1"/>
</dbReference>
<evidence type="ECO:0000259" key="2">
    <source>
        <dbReference type="Pfam" id="PF14341"/>
    </source>
</evidence>
<name>A0ABS8XL58_9BURK</name>
<evidence type="ECO:0000256" key="1">
    <source>
        <dbReference type="SAM" id="Phobius"/>
    </source>
</evidence>
<evidence type="ECO:0000313" key="4">
    <source>
        <dbReference type="Proteomes" id="UP001201463"/>
    </source>
</evidence>
<reference evidence="3 4" key="1">
    <citation type="submission" date="2021-12" db="EMBL/GenBank/DDBJ databases">
        <title>Genome seq of p7.</title>
        <authorList>
            <person name="Seo T."/>
        </authorList>
    </citation>
    <scope>NUCLEOTIDE SEQUENCE [LARGE SCALE GENOMIC DNA]</scope>
    <source>
        <strain evidence="3 4">P7</strain>
    </source>
</reference>
<proteinExistence type="predicted"/>
<dbReference type="RefSeq" id="WP_233394309.1">
    <property type="nucleotide sequence ID" value="NZ_JAJTWT010000010.1"/>
</dbReference>
<dbReference type="InterPro" id="IPR025746">
    <property type="entry name" value="PilX_N_dom"/>
</dbReference>
<keyword evidence="4" id="KW-1185">Reference proteome</keyword>
<evidence type="ECO:0000313" key="3">
    <source>
        <dbReference type="EMBL" id="MCE4539793.1"/>
    </source>
</evidence>
<feature type="transmembrane region" description="Helical" evidence="1">
    <location>
        <begin position="15"/>
        <end position="34"/>
    </location>
</feature>
<gene>
    <name evidence="3" type="ORF">LXT12_21315</name>
</gene>
<keyword evidence="1" id="KW-1133">Transmembrane helix</keyword>
<sequence length="435" mass="45363">MSALNVPKARPQRGAATLVVVMVLFLVMALLAAYGNRSLLFEQRIASSYLRASLSQEAAEAGIEWTLAQLNGAAINASCKPVSSGGQRFADRYLNIDPADRTITSRTAVSAYLLDCARDLTQDGWACRCPAADAAATPATALPAGAELPSSFSVDFAKGPRNGTLQLLVLGCTDSVIDNCKNSDTSAVSQAQLGRTRLKTTIALVSAVRSPPASPLVVKGSISSSGAGLGLHNTDPRSNGLLVAMGGSTAWPGRVDDRLESVPGTSLDQVVGQDARLADVNTTTDDLFRMYLGATVQRYPSLPALRKLACSGDCSADIQAAYDAGQRVLWVNGPLTISSNPTLASITDPLLLIATGDVTLTGGLQLNGMLVTPGNLTWTNGTALPSLINGMVLVGGNVQTGGAVDIVYQQTVADELRNRTGGFVRVPGSWNTFVR</sequence>
<keyword evidence="1" id="KW-0472">Membrane</keyword>
<feature type="domain" description="Type 4 fimbrial biogenesis protein PilX N-terminal" evidence="2">
    <location>
        <begin position="13"/>
        <end position="64"/>
    </location>
</feature>
<dbReference type="Proteomes" id="UP001201463">
    <property type="component" value="Unassembled WGS sequence"/>
</dbReference>
<protein>
    <recommendedName>
        <fullName evidence="2">Type 4 fimbrial biogenesis protein PilX N-terminal domain-containing protein</fullName>
    </recommendedName>
</protein>
<comment type="caution">
    <text evidence="3">The sequence shown here is derived from an EMBL/GenBank/DDBJ whole genome shotgun (WGS) entry which is preliminary data.</text>
</comment>
<organism evidence="3 4">
    <name type="scientific">Pelomonas caseinilytica</name>
    <dbReference type="NCBI Taxonomy" id="2906763"/>
    <lineage>
        <taxon>Bacteria</taxon>
        <taxon>Pseudomonadati</taxon>
        <taxon>Pseudomonadota</taxon>
        <taxon>Betaproteobacteria</taxon>
        <taxon>Burkholderiales</taxon>
        <taxon>Sphaerotilaceae</taxon>
        <taxon>Roseateles</taxon>
    </lineage>
</organism>